<dbReference type="AlphaFoldDB" id="A0A0C9QDS0"/>
<evidence type="ECO:0000256" key="2">
    <source>
        <dbReference type="SAM" id="Phobius"/>
    </source>
</evidence>
<gene>
    <name evidence="3" type="ORF">LC0644_1367</name>
</gene>
<organism evidence="3 4">
    <name type="scientific">Lacticaseibacillus paracasei NRIC 0644</name>
    <dbReference type="NCBI Taxonomy" id="1435038"/>
    <lineage>
        <taxon>Bacteria</taxon>
        <taxon>Bacillati</taxon>
        <taxon>Bacillota</taxon>
        <taxon>Bacilli</taxon>
        <taxon>Lactobacillales</taxon>
        <taxon>Lactobacillaceae</taxon>
        <taxon>Lacticaseibacillus</taxon>
    </lineage>
</organism>
<reference evidence="4" key="1">
    <citation type="submission" date="2014-05" db="EMBL/GenBank/DDBJ databases">
        <title>Whole genome sequencing of Lactobacillus casei NRIC0644.</title>
        <authorList>
            <person name="Atarashi H."/>
            <person name="Yoshida Y."/>
            <person name="Fujimura S."/>
            <person name="Tanaka N."/>
            <person name="Shiwa Y."/>
            <person name="Yoshikawa H."/>
            <person name="Okada S."/>
            <person name="Nakagawa J."/>
        </authorList>
    </citation>
    <scope>NUCLEOTIDE SEQUENCE [LARGE SCALE GENOMIC DNA]</scope>
    <source>
        <strain evidence="4">NRIC0644</strain>
    </source>
</reference>
<protein>
    <submittedName>
        <fullName evidence="3">Small membrane protein</fullName>
    </submittedName>
</protein>
<keyword evidence="2" id="KW-0472">Membrane</keyword>
<feature type="transmembrane region" description="Helical" evidence="2">
    <location>
        <begin position="65"/>
        <end position="85"/>
    </location>
</feature>
<name>A0A0C9QDS0_LACPA</name>
<evidence type="ECO:0000256" key="1">
    <source>
        <dbReference type="SAM" id="MobiDB-lite"/>
    </source>
</evidence>
<keyword evidence="2" id="KW-0812">Transmembrane</keyword>
<accession>A0A0C9QDS0</accession>
<sequence>MAEVNTRKAYREAQEKEQHAARAREAKRVEVEKDYARKSKGKPEIKNARFDEVTFRKVNSLKKRLNWAIGIVFGLLVIVFLVLYFG</sequence>
<dbReference type="Proteomes" id="UP000032552">
    <property type="component" value="Unassembled WGS sequence"/>
</dbReference>
<feature type="region of interest" description="Disordered" evidence="1">
    <location>
        <begin position="1"/>
        <end position="25"/>
    </location>
</feature>
<evidence type="ECO:0000313" key="3">
    <source>
        <dbReference type="EMBL" id="GAN36778.1"/>
    </source>
</evidence>
<keyword evidence="2" id="KW-1133">Transmembrane helix</keyword>
<dbReference type="GeneID" id="57089965"/>
<proteinExistence type="predicted"/>
<dbReference type="RefSeq" id="WP_003565192.1">
    <property type="nucleotide sequence ID" value="NZ_BAYM01000088.1"/>
</dbReference>
<dbReference type="EMBL" id="BAYM01000088">
    <property type="protein sequence ID" value="GAN36778.1"/>
    <property type="molecule type" value="Genomic_DNA"/>
</dbReference>
<comment type="caution">
    <text evidence="3">The sequence shown here is derived from an EMBL/GenBank/DDBJ whole genome shotgun (WGS) entry which is preliminary data.</text>
</comment>
<evidence type="ECO:0000313" key="4">
    <source>
        <dbReference type="Proteomes" id="UP000032552"/>
    </source>
</evidence>